<evidence type="ECO:0000256" key="8">
    <source>
        <dbReference type="ARBA" id="ARBA00023157"/>
    </source>
</evidence>
<keyword evidence="3" id="KW-0964">Secreted</keyword>
<evidence type="ECO:0000256" key="2">
    <source>
        <dbReference type="ARBA" id="ARBA00019594"/>
    </source>
</evidence>
<dbReference type="CDD" id="cd08544">
    <property type="entry name" value="Reeler"/>
    <property type="match status" value="1"/>
</dbReference>
<dbReference type="InterPro" id="IPR038678">
    <property type="entry name" value="Spondin_N_sf"/>
</dbReference>
<dbReference type="PROSITE" id="PS51020">
    <property type="entry name" value="SPONDIN"/>
    <property type="match status" value="1"/>
</dbReference>
<dbReference type="Pfam" id="PF00014">
    <property type="entry name" value="Kunitz_BPTI"/>
    <property type="match status" value="1"/>
</dbReference>
<comment type="subcellular location">
    <subcellularLocation>
        <location evidence="1">Secreted</location>
        <location evidence="1">Extracellular space</location>
        <location evidence="1">Extracellular matrix</location>
    </subcellularLocation>
</comment>
<keyword evidence="5" id="KW-0677">Repeat</keyword>
<keyword evidence="8" id="KW-1015">Disulfide bond</keyword>
<dbReference type="PANTHER" id="PTHR11311:SF16">
    <property type="entry name" value="SPONDIN-1"/>
    <property type="match status" value="1"/>
</dbReference>
<dbReference type="InterPro" id="IPR002223">
    <property type="entry name" value="Kunitz_BPTI"/>
</dbReference>
<evidence type="ECO:0000256" key="9">
    <source>
        <dbReference type="ARBA" id="ARBA00030964"/>
    </source>
</evidence>
<evidence type="ECO:0000256" key="4">
    <source>
        <dbReference type="ARBA" id="ARBA00022690"/>
    </source>
</evidence>
<accession>A0A7R9IEB4</accession>
<protein>
    <recommendedName>
        <fullName evidence="2">Spondin-1</fullName>
    </recommendedName>
    <alternativeName>
        <fullName evidence="9">F-spondin</fullName>
    </alternativeName>
</protein>
<dbReference type="PANTHER" id="PTHR11311">
    <property type="entry name" value="SPONDIN"/>
    <property type="match status" value="1"/>
</dbReference>
<evidence type="ECO:0000259" key="12">
    <source>
        <dbReference type="PROSITE" id="PS51019"/>
    </source>
</evidence>
<dbReference type="InterPro" id="IPR042307">
    <property type="entry name" value="Reeler_sf"/>
</dbReference>
<dbReference type="SMART" id="SM00209">
    <property type="entry name" value="TSP1"/>
    <property type="match status" value="3"/>
</dbReference>
<feature type="region of interest" description="Disordered" evidence="10">
    <location>
        <begin position="321"/>
        <end position="348"/>
    </location>
</feature>
<dbReference type="PROSITE" id="PS50092">
    <property type="entry name" value="TSP1"/>
    <property type="match status" value="3"/>
</dbReference>
<evidence type="ECO:0000256" key="1">
    <source>
        <dbReference type="ARBA" id="ARBA00004498"/>
    </source>
</evidence>
<reference evidence="14" key="1">
    <citation type="submission" date="2020-11" db="EMBL/GenBank/DDBJ databases">
        <authorList>
            <person name="Tran Van P."/>
        </authorList>
    </citation>
    <scope>NUCLEOTIDE SEQUENCE</scope>
</reference>
<gene>
    <name evidence="14" type="ORF">TTEB3V08_LOCUS4762</name>
</gene>
<dbReference type="CDD" id="cd00109">
    <property type="entry name" value="Kunitz-type"/>
    <property type="match status" value="1"/>
</dbReference>
<dbReference type="Gene3D" id="4.10.410.10">
    <property type="entry name" value="Pancreatic trypsin inhibitor Kunitz domain"/>
    <property type="match status" value="1"/>
</dbReference>
<evidence type="ECO:0000256" key="7">
    <source>
        <dbReference type="ARBA" id="ARBA00022900"/>
    </source>
</evidence>
<dbReference type="FunFam" id="4.10.410.10:FF:000020">
    <property type="entry name" value="Collagen, type VI, alpha 3"/>
    <property type="match status" value="1"/>
</dbReference>
<dbReference type="Gene3D" id="2.20.100.10">
    <property type="entry name" value="Thrombospondin type-1 (TSP1) repeat"/>
    <property type="match status" value="3"/>
</dbReference>
<keyword evidence="6" id="KW-0130">Cell adhesion</keyword>
<evidence type="ECO:0000259" key="11">
    <source>
        <dbReference type="PROSITE" id="PS50279"/>
    </source>
</evidence>
<dbReference type="SMART" id="SM00131">
    <property type="entry name" value="KU"/>
    <property type="match status" value="1"/>
</dbReference>
<evidence type="ECO:0000256" key="6">
    <source>
        <dbReference type="ARBA" id="ARBA00022889"/>
    </source>
</evidence>
<dbReference type="Pfam" id="PF02014">
    <property type="entry name" value="Reeler"/>
    <property type="match status" value="1"/>
</dbReference>
<feature type="domain" description="Spondin" evidence="13">
    <location>
        <begin position="141"/>
        <end position="291"/>
    </location>
</feature>
<dbReference type="InterPro" id="IPR036383">
    <property type="entry name" value="TSP1_rpt_sf"/>
</dbReference>
<dbReference type="SUPFAM" id="SSF82895">
    <property type="entry name" value="TSP-1 type 1 repeat"/>
    <property type="match status" value="3"/>
</dbReference>
<dbReference type="Pfam" id="PF06468">
    <property type="entry name" value="Spond_N"/>
    <property type="match status" value="1"/>
</dbReference>
<keyword evidence="3" id="KW-0272">Extracellular matrix</keyword>
<dbReference type="GO" id="GO:0031012">
    <property type="term" value="C:extracellular matrix"/>
    <property type="evidence" value="ECO:0007669"/>
    <property type="project" value="TreeGrafter"/>
</dbReference>
<dbReference type="PROSITE" id="PS51019">
    <property type="entry name" value="REELIN"/>
    <property type="match status" value="1"/>
</dbReference>
<dbReference type="InterPro" id="IPR036880">
    <property type="entry name" value="Kunitz_BPTI_sf"/>
</dbReference>
<dbReference type="SUPFAM" id="SSF57362">
    <property type="entry name" value="BPTI-like"/>
    <property type="match status" value="1"/>
</dbReference>
<evidence type="ECO:0000256" key="10">
    <source>
        <dbReference type="SAM" id="MobiDB-lite"/>
    </source>
</evidence>
<dbReference type="Pfam" id="PF00090">
    <property type="entry name" value="TSP_1"/>
    <property type="match status" value="3"/>
</dbReference>
<dbReference type="EMBL" id="OE001405">
    <property type="protein sequence ID" value="CAD7456745.1"/>
    <property type="molecule type" value="Genomic_DNA"/>
</dbReference>
<organism evidence="14">
    <name type="scientific">Timema tahoe</name>
    <dbReference type="NCBI Taxonomy" id="61484"/>
    <lineage>
        <taxon>Eukaryota</taxon>
        <taxon>Metazoa</taxon>
        <taxon>Ecdysozoa</taxon>
        <taxon>Arthropoda</taxon>
        <taxon>Hexapoda</taxon>
        <taxon>Insecta</taxon>
        <taxon>Pterygota</taxon>
        <taxon>Neoptera</taxon>
        <taxon>Polyneoptera</taxon>
        <taxon>Phasmatodea</taxon>
        <taxon>Timematodea</taxon>
        <taxon>Timematoidea</taxon>
        <taxon>Timematidae</taxon>
        <taxon>Timema</taxon>
    </lineage>
</organism>
<dbReference type="PROSITE" id="PS00280">
    <property type="entry name" value="BPTI_KUNITZ_1"/>
    <property type="match status" value="1"/>
</dbReference>
<keyword evidence="7" id="KW-0722">Serine protease inhibitor</keyword>
<dbReference type="InterPro" id="IPR020901">
    <property type="entry name" value="Prtase_inh_Kunz-CS"/>
</dbReference>
<keyword evidence="4" id="KW-0646">Protease inhibitor</keyword>
<feature type="region of interest" description="Disordered" evidence="10">
    <location>
        <begin position="1"/>
        <end position="22"/>
    </location>
</feature>
<name>A0A7R9IEB4_9NEOP</name>
<feature type="domain" description="BPTI/Kunitz inhibitor" evidence="11">
    <location>
        <begin position="569"/>
        <end position="620"/>
    </location>
</feature>
<evidence type="ECO:0000313" key="14">
    <source>
        <dbReference type="EMBL" id="CAD7456745.1"/>
    </source>
</evidence>
<dbReference type="GO" id="GO:0007155">
    <property type="term" value="P:cell adhesion"/>
    <property type="evidence" value="ECO:0007669"/>
    <property type="project" value="UniProtKB-KW"/>
</dbReference>
<feature type="domain" description="Reelin" evidence="12">
    <location>
        <begin position="1"/>
        <end position="143"/>
    </location>
</feature>
<dbReference type="InterPro" id="IPR000884">
    <property type="entry name" value="TSP1_rpt"/>
</dbReference>
<dbReference type="InterPro" id="IPR051418">
    <property type="entry name" value="Spondin/Thrombospondin_T1"/>
</dbReference>
<dbReference type="AlphaFoldDB" id="A0A7R9IEB4"/>
<dbReference type="InterPro" id="IPR009465">
    <property type="entry name" value="Spondin_N"/>
</dbReference>
<evidence type="ECO:0000256" key="5">
    <source>
        <dbReference type="ARBA" id="ARBA00022737"/>
    </source>
</evidence>
<evidence type="ECO:0000256" key="3">
    <source>
        <dbReference type="ARBA" id="ARBA00022530"/>
    </source>
</evidence>
<proteinExistence type="predicted"/>
<dbReference type="Gene3D" id="2.60.40.4060">
    <property type="entry name" value="Reeler domain"/>
    <property type="match status" value="1"/>
</dbReference>
<feature type="compositionally biased region" description="Polar residues" evidence="10">
    <location>
        <begin position="1"/>
        <end position="20"/>
    </location>
</feature>
<dbReference type="InterPro" id="IPR002861">
    <property type="entry name" value="Reeler_dom"/>
</dbReference>
<sequence>MASLVLTDSSQPTSDSQHLVSLQGEPSDHNLQKFTGFVLVVEPGVQTSPWEAPLSLPNVGTFSLLSDSLTRFNKKCPNSVMQAHYIPKSDIKVLWTAPPSGSGCVIFRSTVVEYNDVWYMDDGPLSLILCEKVQETTQPEIVKTCCACDEAKYEVTFHGLWTRHTHPRHYPNNSFVTRFSDVIGASHTVDYRFWDYGEIASEGLQEVAEKGSTRMLESELKAMVTPSPDWIVGVAGLELCLRNCTWVKNKVLKLYPWDVGTDSGITYEAANSQTIPPEPIRQILTSSPNNPESPFYDPSGADMKPMAQLILTRQRLYEKSCADGEGPSSTDEDSTGAMDNSAPSGDCEVSRWEDMGQCSVTCGKGVRYQQRFYVDQKMAEMNNCQVPLTARKSCYGAKRVCRMDEDIDDVLRDPTCAVTEWAEWSSCSKACGRGVRTRVRKYQQAHARKRCSVKPGAPILEQTDECLGEEGPCEGEEESELPQCEQMTEWSDWGPCSVTCGKGTRMRTRLLRASSEDLRMMVNMEAGDDEEGGEVASDEECDDRTVEEVQCEGDTSSCEFTEDQARKICQMTKDVGPCRLTTPPRWFFDKDSAACHKFSYGGCRGNSNNFLTKEECEQTCQDYKG</sequence>
<dbReference type="GO" id="GO:0004867">
    <property type="term" value="F:serine-type endopeptidase inhibitor activity"/>
    <property type="evidence" value="ECO:0007669"/>
    <property type="project" value="UniProtKB-KW"/>
</dbReference>
<dbReference type="PRINTS" id="PR00759">
    <property type="entry name" value="BASICPTASE"/>
</dbReference>
<dbReference type="Gene3D" id="2.60.40.2130">
    <property type="entry name" value="F-spondin domain"/>
    <property type="match status" value="2"/>
</dbReference>
<evidence type="ECO:0000259" key="13">
    <source>
        <dbReference type="PROSITE" id="PS51020"/>
    </source>
</evidence>
<dbReference type="PROSITE" id="PS50279">
    <property type="entry name" value="BPTI_KUNITZ_2"/>
    <property type="match status" value="1"/>
</dbReference>